<feature type="compositionally biased region" description="Basic residues" evidence="3">
    <location>
        <begin position="755"/>
        <end position="765"/>
    </location>
</feature>
<dbReference type="RefSeq" id="WP_090665300.1">
    <property type="nucleotide sequence ID" value="NZ_FMZX01000047.1"/>
</dbReference>
<evidence type="ECO:0000256" key="2">
    <source>
        <dbReference type="ARBA" id="ARBA00022971"/>
    </source>
</evidence>
<dbReference type="Pfam" id="PF03389">
    <property type="entry name" value="MobA_MobL"/>
    <property type="match status" value="1"/>
</dbReference>
<feature type="region of interest" description="Disordered" evidence="3">
    <location>
        <begin position="1"/>
        <end position="59"/>
    </location>
</feature>
<proteinExistence type="inferred from homology"/>
<comment type="similarity">
    <text evidence="1">Belongs to the MobA/MobL family.</text>
</comment>
<dbReference type="EMBL" id="FMZX01000047">
    <property type="protein sequence ID" value="SDE51404.1"/>
    <property type="molecule type" value="Genomic_DNA"/>
</dbReference>
<gene>
    <name evidence="5" type="ORF">SAMN04487779_10474</name>
</gene>
<evidence type="ECO:0000259" key="4">
    <source>
        <dbReference type="Pfam" id="PF03389"/>
    </source>
</evidence>
<feature type="compositionally biased region" description="Polar residues" evidence="3">
    <location>
        <begin position="767"/>
        <end position="779"/>
    </location>
</feature>
<dbReference type="Proteomes" id="UP000198925">
    <property type="component" value="Unassembled WGS sequence"/>
</dbReference>
<keyword evidence="2" id="KW-0184">Conjugation</keyword>
<accession>A0A1G7DIN3</accession>
<organism evidence="5 6">
    <name type="scientific">Belnapia rosea</name>
    <dbReference type="NCBI Taxonomy" id="938405"/>
    <lineage>
        <taxon>Bacteria</taxon>
        <taxon>Pseudomonadati</taxon>
        <taxon>Pseudomonadota</taxon>
        <taxon>Alphaproteobacteria</taxon>
        <taxon>Acetobacterales</taxon>
        <taxon>Roseomonadaceae</taxon>
        <taxon>Belnapia</taxon>
    </lineage>
</organism>
<dbReference type="Gene3D" id="3.30.930.30">
    <property type="match status" value="1"/>
</dbReference>
<evidence type="ECO:0000256" key="1">
    <source>
        <dbReference type="ARBA" id="ARBA00010873"/>
    </source>
</evidence>
<dbReference type="InterPro" id="IPR005053">
    <property type="entry name" value="MobA_MobL"/>
</dbReference>
<keyword evidence="6" id="KW-1185">Reference proteome</keyword>
<evidence type="ECO:0000313" key="5">
    <source>
        <dbReference type="EMBL" id="SDE51404.1"/>
    </source>
</evidence>
<evidence type="ECO:0000256" key="3">
    <source>
        <dbReference type="SAM" id="MobiDB-lite"/>
    </source>
</evidence>
<evidence type="ECO:0000313" key="6">
    <source>
        <dbReference type="Proteomes" id="UP000198925"/>
    </source>
</evidence>
<name>A0A1G7DIN3_9PROT</name>
<feature type="compositionally biased region" description="Low complexity" evidence="3">
    <location>
        <begin position="47"/>
        <end position="59"/>
    </location>
</feature>
<feature type="region of interest" description="Disordered" evidence="3">
    <location>
        <begin position="745"/>
        <end position="790"/>
    </location>
</feature>
<feature type="region of interest" description="Disordered" evidence="3">
    <location>
        <begin position="248"/>
        <end position="269"/>
    </location>
</feature>
<reference evidence="5 6" key="1">
    <citation type="submission" date="2016-10" db="EMBL/GenBank/DDBJ databases">
        <authorList>
            <person name="de Groot N.N."/>
        </authorList>
    </citation>
    <scope>NUCLEOTIDE SEQUENCE [LARGE SCALE GENOMIC DNA]</scope>
    <source>
        <strain evidence="5 6">CPCC 100156</strain>
    </source>
</reference>
<feature type="domain" description="MobA/MobL protein" evidence="4">
    <location>
        <begin position="90"/>
        <end position="210"/>
    </location>
</feature>
<dbReference type="AlphaFoldDB" id="A0A1G7DIN3"/>
<sequence length="790" mass="84115">MAKRGRPAKTTATRAPSGASRASLRPGRLSTSDGRSPFHFEHKAHAKAAAGQRASADRQSYIERPGAVERAAVQQGYIERDGAPETVNGQLSEAGNIAETFEGRRSFWNAVERDERANGRVQLSIIAALPCELTPAARLAVLQSFVASEFETRGLPYHGVIHSPGPTNDARNYHAHVLYYDRPGTRDGRGEWSFGTPGTDANGFPWGTEKPTARLKRLEKTIASAPETGKRRAKLERQLEEVRGFKPAPKAARTPKDRPTYPWGSEAAPTRAKRLAKRLAGARDPKSAEAYRHQLAEVEAWQVNPPPAAMSVGSIEWVRHLRGAWSDATNHQLAAEGIARRYSPESYTALGIAATPAKPLGTRAAALEKKGVATPASDANTQIAIARRLAAGEPLAAITRDAALTTAANRKRHASRQLAAATGLGRVEDATAWQSELRQAQMAEYRAKPAQRPIPAPILRGLSKARPIVAPAAVVVEQPTVAQQAPEVVEQPTVAVRTPAPVAATTAPAAPPRKPRTPWQMPWQMPEDNAITVATGKPSRLNLATARGWLAHGTPSGAGGVGRQTNAVAGDKASARVRVADHTKAVRSKTAAQKPILAGLKNLRTAAEAAANTANQLSEALPSFHSNILEQHKKLNNIRPTKLASLANDISSVTYFEVQIEAQGKLPLLVKHRQNLAALNKAGEPLEKAVAAGGSLTPRQVTALDGMRSALSLAIGWIPSAPAEPAGEQIANAATNPARYLPPVEAAPVPAKLPTKGKTKGKRKANVFSTARPQASPAKSSAFVPPQRGR</sequence>
<protein>
    <submittedName>
        <fullName evidence="5">MobA/MobL family protein</fullName>
    </submittedName>
</protein>